<dbReference type="EMBL" id="KZ110594">
    <property type="protein sequence ID" value="OSX64153.1"/>
    <property type="molecule type" value="Genomic_DNA"/>
</dbReference>
<evidence type="ECO:0000313" key="2">
    <source>
        <dbReference type="EMBL" id="OSX64153.1"/>
    </source>
</evidence>
<feature type="compositionally biased region" description="Low complexity" evidence="1">
    <location>
        <begin position="421"/>
        <end position="440"/>
    </location>
</feature>
<dbReference type="AlphaFoldDB" id="A0A1X6N6X6"/>
<organism evidence="2 3">
    <name type="scientific">Postia placenta MAD-698-R-SB12</name>
    <dbReference type="NCBI Taxonomy" id="670580"/>
    <lineage>
        <taxon>Eukaryota</taxon>
        <taxon>Fungi</taxon>
        <taxon>Dikarya</taxon>
        <taxon>Basidiomycota</taxon>
        <taxon>Agaricomycotina</taxon>
        <taxon>Agaricomycetes</taxon>
        <taxon>Polyporales</taxon>
        <taxon>Adustoporiaceae</taxon>
        <taxon>Rhodonia</taxon>
    </lineage>
</organism>
<feature type="compositionally biased region" description="Polar residues" evidence="1">
    <location>
        <begin position="43"/>
        <end position="56"/>
    </location>
</feature>
<feature type="compositionally biased region" description="Acidic residues" evidence="1">
    <location>
        <begin position="378"/>
        <end position="389"/>
    </location>
</feature>
<feature type="region of interest" description="Disordered" evidence="1">
    <location>
        <begin position="1"/>
        <end position="141"/>
    </location>
</feature>
<feature type="compositionally biased region" description="Low complexity" evidence="1">
    <location>
        <begin position="28"/>
        <end position="37"/>
    </location>
</feature>
<feature type="compositionally biased region" description="Low complexity" evidence="1">
    <location>
        <begin position="98"/>
        <end position="107"/>
    </location>
</feature>
<feature type="compositionally biased region" description="Low complexity" evidence="1">
    <location>
        <begin position="303"/>
        <end position="320"/>
    </location>
</feature>
<accession>A0A1X6N6X6</accession>
<evidence type="ECO:0000313" key="3">
    <source>
        <dbReference type="Proteomes" id="UP000194127"/>
    </source>
</evidence>
<feature type="compositionally biased region" description="Low complexity" evidence="1">
    <location>
        <begin position="1"/>
        <end position="20"/>
    </location>
</feature>
<evidence type="ECO:0000256" key="1">
    <source>
        <dbReference type="SAM" id="MobiDB-lite"/>
    </source>
</evidence>
<gene>
    <name evidence="2" type="ORF">POSPLADRAFT_1039311</name>
</gene>
<protein>
    <submittedName>
        <fullName evidence="2">Uncharacterized protein</fullName>
    </submittedName>
</protein>
<dbReference type="OrthoDB" id="2591449at2759"/>
<keyword evidence="3" id="KW-1185">Reference proteome</keyword>
<dbReference type="Proteomes" id="UP000194127">
    <property type="component" value="Unassembled WGS sequence"/>
</dbReference>
<feature type="region of interest" description="Disordered" evidence="1">
    <location>
        <begin position="300"/>
        <end position="320"/>
    </location>
</feature>
<dbReference type="GeneID" id="36322476"/>
<feature type="compositionally biased region" description="Polar residues" evidence="1">
    <location>
        <begin position="411"/>
        <end position="420"/>
    </location>
</feature>
<proteinExistence type="predicted"/>
<reference evidence="2 3" key="1">
    <citation type="submission" date="2017-04" db="EMBL/GenBank/DDBJ databases">
        <title>Genome Sequence of the Model Brown-Rot Fungus Postia placenta SB12.</title>
        <authorList>
            <consortium name="DOE Joint Genome Institute"/>
            <person name="Gaskell J."/>
            <person name="Kersten P."/>
            <person name="Larrondo L.F."/>
            <person name="Canessa P."/>
            <person name="Martinez D."/>
            <person name="Hibbett D."/>
            <person name="Schmoll M."/>
            <person name="Kubicek C.P."/>
            <person name="Martinez A.T."/>
            <person name="Yadav J."/>
            <person name="Master E."/>
            <person name="Magnuson J.K."/>
            <person name="James T."/>
            <person name="Yaver D."/>
            <person name="Berka R."/>
            <person name="Labutti K."/>
            <person name="Lipzen A."/>
            <person name="Aerts A."/>
            <person name="Barry K."/>
            <person name="Henrissat B."/>
            <person name="Blanchette R."/>
            <person name="Grigoriev I."/>
            <person name="Cullen D."/>
        </authorList>
    </citation>
    <scope>NUCLEOTIDE SEQUENCE [LARGE SCALE GENOMIC DNA]</scope>
    <source>
        <strain evidence="2 3">MAD-698-R-SB12</strain>
    </source>
</reference>
<feature type="compositionally biased region" description="Low complexity" evidence="1">
    <location>
        <begin position="79"/>
        <end position="89"/>
    </location>
</feature>
<feature type="region of interest" description="Disordered" evidence="1">
    <location>
        <begin position="360"/>
        <end position="451"/>
    </location>
</feature>
<feature type="compositionally biased region" description="Polar residues" evidence="1">
    <location>
        <begin position="127"/>
        <end position="139"/>
    </location>
</feature>
<name>A0A1X6N6X6_9APHY</name>
<sequence>MTTLVDPVVSPSSSPSLSPTRSRRLSSRRGSVSASDPWGVHSPLNNNPLRSTSSRLTIVRVPPPTEGEQYPRRHGRHGSNASLSSNSSAGKPEGSRMSFAFSSFGTSPGSGGPHGSSPTSSPRIRPQSPTLSRRYSGSMNKLPPEQLLDVARQACNPRVTNGGSPILPAEKPSSVSFTPLPDAILLPFVERPFEVGQLMCTPPSAKLFSLLAQMFPESTRAFTGKESADALLSSDPKTWTYAELAFWLKSVDRDVADDAPWVHRARTCIMAKSELIWERIKGALGVPAELDGDDDALPPVLDSTPTASSVPVLSSSADSADSADKFPIVFEAPSPVLCATPPSPTLGADELTIEPVLANSARPPTSSTLDPHELCEVREEDEDEEDAGNDADTKADIEDEQEVHGLRIATSPATPFSSNYALSPGGEPSSLPLGSPAASPMSIPRSNTIHDRDMPYDALHERGPGHPLFPSSFAHLSMTPTLRKSSYTTGRAQSMWNPPLPAFGNPHSIRMGGHAVSATAGGFHRPDWVQGYDPARHEFAVASSTGSVSGIE</sequence>
<dbReference type="RefSeq" id="XP_024340947.1">
    <property type="nucleotide sequence ID" value="XM_024477526.1"/>
</dbReference>
<dbReference type="STRING" id="670580.A0A1X6N6X6"/>